<evidence type="ECO:0000256" key="4">
    <source>
        <dbReference type="ARBA" id="ARBA00022496"/>
    </source>
</evidence>
<keyword evidence="7" id="KW-0406">Ion transport</keyword>
<dbReference type="Pfam" id="PF00593">
    <property type="entry name" value="TonB_dep_Rec_b-barrel"/>
    <property type="match status" value="1"/>
</dbReference>
<evidence type="ECO:0000256" key="3">
    <source>
        <dbReference type="ARBA" id="ARBA00022452"/>
    </source>
</evidence>
<dbReference type="PANTHER" id="PTHR32552">
    <property type="entry name" value="FERRICHROME IRON RECEPTOR-RELATED"/>
    <property type="match status" value="1"/>
</dbReference>
<feature type="signal peptide" evidence="14">
    <location>
        <begin position="1"/>
        <end position="24"/>
    </location>
</feature>
<keyword evidence="9 11" id="KW-0472">Membrane</keyword>
<dbReference type="EMBL" id="QICN01000001">
    <property type="protein sequence ID" value="PXV71258.1"/>
    <property type="molecule type" value="Genomic_DNA"/>
</dbReference>
<keyword evidence="14" id="KW-0732">Signal</keyword>
<evidence type="ECO:0000256" key="9">
    <source>
        <dbReference type="ARBA" id="ARBA00023136"/>
    </source>
</evidence>
<accession>A0A318EG88</accession>
<evidence type="ECO:0000313" key="17">
    <source>
        <dbReference type="EMBL" id="PXV71258.1"/>
    </source>
</evidence>
<evidence type="ECO:0000256" key="10">
    <source>
        <dbReference type="ARBA" id="ARBA00023237"/>
    </source>
</evidence>
<feature type="chain" id="PRO_5016322196" evidence="14">
    <location>
        <begin position="25"/>
        <end position="911"/>
    </location>
</feature>
<keyword evidence="17" id="KW-0675">Receptor</keyword>
<proteinExistence type="inferred from homology"/>
<gene>
    <name evidence="17" type="ORF">C8D93_101303</name>
</gene>
<keyword evidence="2 11" id="KW-0813">Transport</keyword>
<evidence type="ECO:0000256" key="7">
    <source>
        <dbReference type="ARBA" id="ARBA00023065"/>
    </source>
</evidence>
<reference evidence="17 18" key="1">
    <citation type="submission" date="2018-04" db="EMBL/GenBank/DDBJ databases">
        <title>Genomic Encyclopedia of Type Strains, Phase IV (KMG-IV): sequencing the most valuable type-strain genomes for metagenomic binning, comparative biology and taxonomic classification.</title>
        <authorList>
            <person name="Goeker M."/>
        </authorList>
    </citation>
    <scope>NUCLEOTIDE SEQUENCE [LARGE SCALE GENOMIC DNA]</scope>
    <source>
        <strain evidence="17 18">DSM 104150</strain>
    </source>
</reference>
<comment type="similarity">
    <text evidence="11 12">Belongs to the TonB-dependent receptor family.</text>
</comment>
<dbReference type="PROSITE" id="PS52016">
    <property type="entry name" value="TONB_DEPENDENT_REC_3"/>
    <property type="match status" value="1"/>
</dbReference>
<comment type="subcellular location">
    <subcellularLocation>
        <location evidence="1 11">Cell outer membrane</location>
        <topology evidence="1 11">Multi-pass membrane protein</topology>
    </subcellularLocation>
</comment>
<comment type="caution">
    <text evidence="17">The sequence shown here is derived from an EMBL/GenBank/DDBJ whole genome shotgun (WGS) entry which is preliminary data.</text>
</comment>
<evidence type="ECO:0000256" key="13">
    <source>
        <dbReference type="SAM" id="MobiDB-lite"/>
    </source>
</evidence>
<feature type="region of interest" description="Disordered" evidence="13">
    <location>
        <begin position="39"/>
        <end position="102"/>
    </location>
</feature>
<evidence type="ECO:0000259" key="15">
    <source>
        <dbReference type="Pfam" id="PF00593"/>
    </source>
</evidence>
<dbReference type="RefSeq" id="WP_110263393.1">
    <property type="nucleotide sequence ID" value="NZ_CAKZQT010000007.1"/>
</dbReference>
<dbReference type="GO" id="GO:0006826">
    <property type="term" value="P:iron ion transport"/>
    <property type="evidence" value="ECO:0007669"/>
    <property type="project" value="UniProtKB-KW"/>
</dbReference>
<evidence type="ECO:0000256" key="2">
    <source>
        <dbReference type="ARBA" id="ARBA00022448"/>
    </source>
</evidence>
<evidence type="ECO:0000256" key="5">
    <source>
        <dbReference type="ARBA" id="ARBA00022692"/>
    </source>
</evidence>
<dbReference type="PANTHER" id="PTHR32552:SF81">
    <property type="entry name" value="TONB-DEPENDENT OUTER MEMBRANE RECEPTOR"/>
    <property type="match status" value="1"/>
</dbReference>
<dbReference type="GO" id="GO:0009279">
    <property type="term" value="C:cell outer membrane"/>
    <property type="evidence" value="ECO:0007669"/>
    <property type="project" value="UniProtKB-SubCell"/>
</dbReference>
<dbReference type="InterPro" id="IPR039426">
    <property type="entry name" value="TonB-dep_rcpt-like"/>
</dbReference>
<dbReference type="InterPro" id="IPR012910">
    <property type="entry name" value="Plug_dom"/>
</dbReference>
<evidence type="ECO:0000256" key="8">
    <source>
        <dbReference type="ARBA" id="ARBA00023077"/>
    </source>
</evidence>
<dbReference type="Proteomes" id="UP000248330">
    <property type="component" value="Unassembled WGS sequence"/>
</dbReference>
<name>A0A318EG88_9GAMM</name>
<keyword evidence="10 11" id="KW-0998">Cell outer membrane</keyword>
<keyword evidence="3 11" id="KW-1134">Transmembrane beta strand</keyword>
<feature type="compositionally biased region" description="Low complexity" evidence="13">
    <location>
        <begin position="56"/>
        <end position="79"/>
    </location>
</feature>
<evidence type="ECO:0000256" key="11">
    <source>
        <dbReference type="PROSITE-ProRule" id="PRU01360"/>
    </source>
</evidence>
<keyword evidence="4" id="KW-0410">Iron transport</keyword>
<evidence type="ECO:0000256" key="1">
    <source>
        <dbReference type="ARBA" id="ARBA00004571"/>
    </source>
</evidence>
<dbReference type="OrthoDB" id="127311at2"/>
<evidence type="ECO:0000259" key="16">
    <source>
        <dbReference type="Pfam" id="PF07715"/>
    </source>
</evidence>
<keyword evidence="8 12" id="KW-0798">TonB box</keyword>
<dbReference type="Gene3D" id="2.40.170.20">
    <property type="entry name" value="TonB-dependent receptor, beta-barrel domain"/>
    <property type="match status" value="2"/>
</dbReference>
<evidence type="ECO:0000256" key="12">
    <source>
        <dbReference type="RuleBase" id="RU003357"/>
    </source>
</evidence>
<feature type="domain" description="TonB-dependent receptor plug" evidence="16">
    <location>
        <begin position="121"/>
        <end position="234"/>
    </location>
</feature>
<sequence length="911" mass="97092">MKTMARAATLAAAVHAVFPLAAVAQGTDELDFLLEDAAPAQSAPSPTPAPTPAPAGPDAADASAAPSAPTSSDPAPQTADAEPPLDVIPLPRDEPEPVAAAPRARAIEEIIVTAQRREESAQDVPISITVFDGKQLGNANITNSADLALYTPSLSANTRFGADNATFSIRGFTQELRTTASVATYMAEVVAPRGQSSQTSGDGAGPGAMFDLANVQVLKGPQGTLFGRNTTGGAVLLVPNRPTDEFSGYLELSGGEWSAQRAQGVVNVPFSEGFRTRLAVDLNQRDGHLDNITGIGTDAMGSVDYLSARFSTVWDIGDNAENYTILSYIDSESTGYSSQLYACNGNYLQGGFFLVFAGALHVPACQDQLRRQAAAGQDDFYDVVSTIASPMTDIEEKRLINTLTWHLSETVTLKNILAYAHLHTENGSDIFGTQFRYATPLLALPAALQPVLGLLGLGGGGLPLDPNPNREFKTGVSVPNPDIPVTSQETYVAELQLQGEAGDGRFIWQGGLYYENSVPDGFSGNNSAGLVSCELSTLEGDPSGFNCYDPLGGAVGGVLVQEYKTEYLNQAVYAQGTWNISDQFSTTLGLRYTWDESEGYGIKTSYRWLLAVPLGSAQEITTPRVKSEAPTGVIEFDYKPFDGMMAYAKYIRGYRQGNVILAADPGADTFEPEKVDTYEIGLKTLFGGPVPGQLNLAAFYNDFTDQQLQLGYISRSALQTTTIVNAGKSRIAGIEGDVAFSLTENLTLALAFSLLETELLEQEDQTARVSEAGGAIAGFSVTPIADVGDELPYAPDQTYIVSLNWRLPVSVNLGEMDLGLTYSAIGEQRSAATSSGPFGMLDAFQTLNVNFGWGRIFGSAMDLVVFGTNVLDEEYVTYTSGTYNLLGFESRMLGTPRMVGARLRYNFGNAD</sequence>
<evidence type="ECO:0000256" key="14">
    <source>
        <dbReference type="SAM" id="SignalP"/>
    </source>
</evidence>
<evidence type="ECO:0000256" key="6">
    <source>
        <dbReference type="ARBA" id="ARBA00023004"/>
    </source>
</evidence>
<evidence type="ECO:0000313" key="18">
    <source>
        <dbReference type="Proteomes" id="UP000248330"/>
    </source>
</evidence>
<protein>
    <submittedName>
        <fullName evidence="17">Outer membrane receptor protein involved in Fe transport</fullName>
    </submittedName>
</protein>
<dbReference type="AlphaFoldDB" id="A0A318EG88"/>
<feature type="domain" description="TonB-dependent receptor-like beta-barrel" evidence="15">
    <location>
        <begin position="397"/>
        <end position="853"/>
    </location>
</feature>
<keyword evidence="18" id="KW-1185">Reference proteome</keyword>
<keyword evidence="6" id="KW-0408">Iron</keyword>
<organism evidence="17 18">
    <name type="scientific">Sinimarinibacterium flocculans</name>
    <dbReference type="NCBI Taxonomy" id="985250"/>
    <lineage>
        <taxon>Bacteria</taxon>
        <taxon>Pseudomonadati</taxon>
        <taxon>Pseudomonadota</taxon>
        <taxon>Gammaproteobacteria</taxon>
        <taxon>Nevskiales</taxon>
        <taxon>Nevskiaceae</taxon>
        <taxon>Sinimarinibacterium</taxon>
    </lineage>
</organism>
<dbReference type="InterPro" id="IPR000531">
    <property type="entry name" value="Beta-barrel_TonB"/>
</dbReference>
<dbReference type="InterPro" id="IPR036942">
    <property type="entry name" value="Beta-barrel_TonB_sf"/>
</dbReference>
<dbReference type="SUPFAM" id="SSF56935">
    <property type="entry name" value="Porins"/>
    <property type="match status" value="1"/>
</dbReference>
<dbReference type="Pfam" id="PF07715">
    <property type="entry name" value="Plug"/>
    <property type="match status" value="1"/>
</dbReference>
<feature type="compositionally biased region" description="Pro residues" evidence="13">
    <location>
        <begin position="45"/>
        <end position="55"/>
    </location>
</feature>
<keyword evidence="5 11" id="KW-0812">Transmembrane</keyword>